<evidence type="ECO:0000313" key="1">
    <source>
        <dbReference type="EMBL" id="KAH3692318.1"/>
    </source>
</evidence>
<protein>
    <submittedName>
        <fullName evidence="1">Uncharacterized protein</fullName>
    </submittedName>
</protein>
<dbReference type="AlphaFoldDB" id="A0A9D3Y5G8"/>
<gene>
    <name evidence="1" type="ORF">DPMN_194768</name>
</gene>
<comment type="caution">
    <text evidence="1">The sequence shown here is derived from an EMBL/GenBank/DDBJ whole genome shotgun (WGS) entry which is preliminary data.</text>
</comment>
<keyword evidence="2" id="KW-1185">Reference proteome</keyword>
<accession>A0A9D3Y5G8</accession>
<sequence>MHPLSLPDSKECILWECLAPSETVWETSWHRRRLSGSVWHRQRLSLTPLGTVVDCLGVSGTVRDYLGDVLAPSCTVWECLVPSETV</sequence>
<organism evidence="1 2">
    <name type="scientific">Dreissena polymorpha</name>
    <name type="common">Zebra mussel</name>
    <name type="synonym">Mytilus polymorpha</name>
    <dbReference type="NCBI Taxonomy" id="45954"/>
    <lineage>
        <taxon>Eukaryota</taxon>
        <taxon>Metazoa</taxon>
        <taxon>Spiralia</taxon>
        <taxon>Lophotrochozoa</taxon>
        <taxon>Mollusca</taxon>
        <taxon>Bivalvia</taxon>
        <taxon>Autobranchia</taxon>
        <taxon>Heteroconchia</taxon>
        <taxon>Euheterodonta</taxon>
        <taxon>Imparidentia</taxon>
        <taxon>Neoheterodontei</taxon>
        <taxon>Myida</taxon>
        <taxon>Dreissenoidea</taxon>
        <taxon>Dreissenidae</taxon>
        <taxon>Dreissena</taxon>
    </lineage>
</organism>
<evidence type="ECO:0000313" key="2">
    <source>
        <dbReference type="Proteomes" id="UP000828390"/>
    </source>
</evidence>
<dbReference type="EMBL" id="JAIWYP010000023">
    <property type="protein sequence ID" value="KAH3692318.1"/>
    <property type="molecule type" value="Genomic_DNA"/>
</dbReference>
<dbReference type="Proteomes" id="UP000828390">
    <property type="component" value="Unassembled WGS sequence"/>
</dbReference>
<reference evidence="1" key="1">
    <citation type="journal article" date="2019" name="bioRxiv">
        <title>The Genome of the Zebra Mussel, Dreissena polymorpha: A Resource for Invasive Species Research.</title>
        <authorList>
            <person name="McCartney M.A."/>
            <person name="Auch B."/>
            <person name="Kono T."/>
            <person name="Mallez S."/>
            <person name="Zhang Y."/>
            <person name="Obille A."/>
            <person name="Becker A."/>
            <person name="Abrahante J.E."/>
            <person name="Garbe J."/>
            <person name="Badalamenti J.P."/>
            <person name="Herman A."/>
            <person name="Mangelson H."/>
            <person name="Liachko I."/>
            <person name="Sullivan S."/>
            <person name="Sone E.D."/>
            <person name="Koren S."/>
            <person name="Silverstein K.A.T."/>
            <person name="Beckman K.B."/>
            <person name="Gohl D.M."/>
        </authorList>
    </citation>
    <scope>NUCLEOTIDE SEQUENCE</scope>
    <source>
        <strain evidence="1">Duluth1</strain>
        <tissue evidence="1">Whole animal</tissue>
    </source>
</reference>
<name>A0A9D3Y5G8_DREPO</name>
<proteinExistence type="predicted"/>
<reference evidence="1" key="2">
    <citation type="submission" date="2020-11" db="EMBL/GenBank/DDBJ databases">
        <authorList>
            <person name="McCartney M.A."/>
            <person name="Auch B."/>
            <person name="Kono T."/>
            <person name="Mallez S."/>
            <person name="Becker A."/>
            <person name="Gohl D.M."/>
            <person name="Silverstein K.A.T."/>
            <person name="Koren S."/>
            <person name="Bechman K.B."/>
            <person name="Herman A."/>
            <person name="Abrahante J.E."/>
            <person name="Garbe J."/>
        </authorList>
    </citation>
    <scope>NUCLEOTIDE SEQUENCE</scope>
    <source>
        <strain evidence="1">Duluth1</strain>
        <tissue evidence="1">Whole animal</tissue>
    </source>
</reference>